<dbReference type="SFLD" id="SFLDG01141">
    <property type="entry name" value="C2.B.1:_Sucrose_Phosphatase_Li"/>
    <property type="match status" value="1"/>
</dbReference>
<dbReference type="InterPro" id="IPR006379">
    <property type="entry name" value="HAD-SF_hydro_IIB"/>
</dbReference>
<evidence type="ECO:0000256" key="1">
    <source>
        <dbReference type="ARBA" id="ARBA00022801"/>
    </source>
</evidence>
<name>A0ABU5ST31_9CYAN</name>
<dbReference type="SFLD" id="SFLDS00003">
    <property type="entry name" value="Haloacid_Dehalogenase"/>
    <property type="match status" value="1"/>
</dbReference>
<dbReference type="InterPro" id="IPR023214">
    <property type="entry name" value="HAD_sf"/>
</dbReference>
<dbReference type="EMBL" id="JAYGHY010000005">
    <property type="protein sequence ID" value="MEA5441515.1"/>
    <property type="molecule type" value="Genomic_DNA"/>
</dbReference>
<evidence type="ECO:0000313" key="4">
    <source>
        <dbReference type="Proteomes" id="UP001302329"/>
    </source>
</evidence>
<reference evidence="3 4" key="1">
    <citation type="submission" date="2023-12" db="EMBL/GenBank/DDBJ databases">
        <title>Baltic Sea Cyanobacteria.</title>
        <authorList>
            <person name="Delbaje E."/>
            <person name="Fewer D.P."/>
            <person name="Shishido T.K."/>
        </authorList>
    </citation>
    <scope>NUCLEOTIDE SEQUENCE [LARGE SCALE GENOMIC DNA]</scope>
    <source>
        <strain evidence="3 4">UHCC 0281</strain>
    </source>
</reference>
<dbReference type="Gene3D" id="3.40.50.1000">
    <property type="entry name" value="HAD superfamily/HAD-like"/>
    <property type="match status" value="1"/>
</dbReference>
<sequence>MQNLLICTDLDRTLLPNGEQAESTGARSMFARFVSRPEVFLAYVSGRHLALVEQSIQEYGLPLPEWIIGDVGSSIYAKDRDGWSLLTSWSRHISLDWKGFEARDLVALFSGLGRLVLQPEDKQNTYKLSYFLPLDIDLPALKQAMVSCLEEMNIAASLIFSVDEQAAIGLLDVLPKRANKLHAIEFLMREQGFLSEQTLFAGDSGNDLTVLTSSVPSVLVANAHQDVVEQAFEEACRMGTGDRLYLAKGGFLEMNGNYSAGILEGIAHFHADAIRELD</sequence>
<dbReference type="Proteomes" id="UP001302329">
    <property type="component" value="Unassembled WGS sequence"/>
</dbReference>
<keyword evidence="1 3" id="KW-0378">Hydrolase</keyword>
<proteinExistence type="predicted"/>
<keyword evidence="4" id="KW-1185">Reference proteome</keyword>
<organism evidence="3 4">
    <name type="scientific">Cyanobium gracile UHCC 0281</name>
    <dbReference type="NCBI Taxonomy" id="3110309"/>
    <lineage>
        <taxon>Bacteria</taxon>
        <taxon>Bacillati</taxon>
        <taxon>Cyanobacteriota</taxon>
        <taxon>Cyanophyceae</taxon>
        <taxon>Synechococcales</taxon>
        <taxon>Prochlorococcaceae</taxon>
        <taxon>Cyanobium</taxon>
    </lineage>
</organism>
<dbReference type="RefSeq" id="WP_323355647.1">
    <property type="nucleotide sequence ID" value="NZ_JAYGHY010000005.1"/>
</dbReference>
<feature type="domain" description="Sucrose phosphatase-like" evidence="2">
    <location>
        <begin position="3"/>
        <end position="270"/>
    </location>
</feature>
<evidence type="ECO:0000313" key="3">
    <source>
        <dbReference type="EMBL" id="MEA5441515.1"/>
    </source>
</evidence>
<comment type="caution">
    <text evidence="3">The sequence shown here is derived from an EMBL/GenBank/DDBJ whole genome shotgun (WGS) entry which is preliminary data.</text>
</comment>
<dbReference type="GO" id="GO:0016787">
    <property type="term" value="F:hydrolase activity"/>
    <property type="evidence" value="ECO:0007669"/>
    <property type="project" value="UniProtKB-KW"/>
</dbReference>
<dbReference type="NCBIfam" id="TIGR01484">
    <property type="entry name" value="HAD-SF-IIB"/>
    <property type="match status" value="1"/>
</dbReference>
<dbReference type="Gene3D" id="3.90.1070.10">
    <property type="match status" value="1"/>
</dbReference>
<dbReference type="InterPro" id="IPR051518">
    <property type="entry name" value="Sucrose_Phosphatase"/>
</dbReference>
<dbReference type="InterPro" id="IPR036412">
    <property type="entry name" value="HAD-like_sf"/>
</dbReference>
<gene>
    <name evidence="3" type="ORF">VB739_03010</name>
</gene>
<dbReference type="Pfam" id="PF05116">
    <property type="entry name" value="S6PP"/>
    <property type="match status" value="1"/>
</dbReference>
<dbReference type="SFLD" id="SFLDG01140">
    <property type="entry name" value="C2.B:_Phosphomannomutase_and_P"/>
    <property type="match status" value="1"/>
</dbReference>
<dbReference type="SUPFAM" id="SSF56784">
    <property type="entry name" value="HAD-like"/>
    <property type="match status" value="1"/>
</dbReference>
<accession>A0ABU5ST31</accession>
<dbReference type="InterPro" id="IPR006380">
    <property type="entry name" value="SPP-like_dom"/>
</dbReference>
<protein>
    <submittedName>
        <fullName evidence="3">HAD-IIB family hydrolase</fullName>
    </submittedName>
</protein>
<dbReference type="PANTHER" id="PTHR46521:SF4">
    <property type="entry name" value="SUCROSE-PHOSPHATASE 2-RELATED"/>
    <property type="match status" value="1"/>
</dbReference>
<evidence type="ECO:0000259" key="2">
    <source>
        <dbReference type="Pfam" id="PF05116"/>
    </source>
</evidence>
<dbReference type="PANTHER" id="PTHR46521">
    <property type="entry name" value="SUCROSE-PHOSPHATASE 2-RELATED"/>
    <property type="match status" value="1"/>
</dbReference>